<dbReference type="Gene3D" id="1.20.1440.20">
    <property type="entry name" value="LemA-like domain"/>
    <property type="match status" value="1"/>
</dbReference>
<dbReference type="EMBL" id="MGIV01000018">
    <property type="protein sequence ID" value="OGM94029.1"/>
    <property type="molecule type" value="Genomic_DNA"/>
</dbReference>
<protein>
    <recommendedName>
        <fullName evidence="9">LemA family protein</fullName>
    </recommendedName>
</protein>
<evidence type="ECO:0000313" key="8">
    <source>
        <dbReference type="Proteomes" id="UP000179057"/>
    </source>
</evidence>
<gene>
    <name evidence="7" type="ORF">A2610_03905</name>
</gene>
<dbReference type="GO" id="GO:0016020">
    <property type="term" value="C:membrane"/>
    <property type="evidence" value="ECO:0007669"/>
    <property type="project" value="UniProtKB-SubCell"/>
</dbReference>
<dbReference type="SUPFAM" id="SSF140478">
    <property type="entry name" value="LemA-like"/>
    <property type="match status" value="1"/>
</dbReference>
<organism evidence="7 8">
    <name type="scientific">Candidatus Wolfebacteria bacterium RIFOXYD1_FULL_48_65</name>
    <dbReference type="NCBI Taxonomy" id="1802561"/>
    <lineage>
        <taxon>Bacteria</taxon>
        <taxon>Candidatus Wolfeibacteriota</taxon>
    </lineage>
</organism>
<keyword evidence="4 6" id="KW-1133">Transmembrane helix</keyword>
<evidence type="ECO:0000256" key="2">
    <source>
        <dbReference type="ARBA" id="ARBA00008854"/>
    </source>
</evidence>
<evidence type="ECO:0008006" key="9">
    <source>
        <dbReference type="Google" id="ProtNLM"/>
    </source>
</evidence>
<evidence type="ECO:0000256" key="6">
    <source>
        <dbReference type="SAM" id="Phobius"/>
    </source>
</evidence>
<evidence type="ECO:0000256" key="5">
    <source>
        <dbReference type="ARBA" id="ARBA00023136"/>
    </source>
</evidence>
<keyword evidence="5 6" id="KW-0472">Membrane</keyword>
<evidence type="ECO:0000256" key="4">
    <source>
        <dbReference type="ARBA" id="ARBA00022989"/>
    </source>
</evidence>
<reference evidence="7 8" key="1">
    <citation type="journal article" date="2016" name="Nat. Commun.">
        <title>Thousands of microbial genomes shed light on interconnected biogeochemical processes in an aquifer system.</title>
        <authorList>
            <person name="Anantharaman K."/>
            <person name="Brown C.T."/>
            <person name="Hug L.A."/>
            <person name="Sharon I."/>
            <person name="Castelle C.J."/>
            <person name="Probst A.J."/>
            <person name="Thomas B.C."/>
            <person name="Singh A."/>
            <person name="Wilkins M.J."/>
            <person name="Karaoz U."/>
            <person name="Brodie E.L."/>
            <person name="Williams K.H."/>
            <person name="Hubbard S.S."/>
            <person name="Banfield J.F."/>
        </authorList>
    </citation>
    <scope>NUCLEOTIDE SEQUENCE [LARGE SCALE GENOMIC DNA]</scope>
</reference>
<sequence length="185" mass="21311">MITTTNIVLLVAGALILWIVFVFNGLIRLRFRVREAWSDIEVQLKRRYDLIPNLIETVKGYMVHEKDVFEKVTQARAQSLSATGHTEKGAAEGELTSTLKTLFAVSENYPELKANTNFMELQRELSDTENKIQAARRFYNGNVMEYNTRIHVFPSNIIAKLFKFTIEEFFQLEDKAAKDPVKVSF</sequence>
<dbReference type="PANTHER" id="PTHR34478:SF2">
    <property type="entry name" value="MEMBRANE PROTEIN"/>
    <property type="match status" value="1"/>
</dbReference>
<comment type="caution">
    <text evidence="7">The sequence shown here is derived from an EMBL/GenBank/DDBJ whole genome shotgun (WGS) entry which is preliminary data.</text>
</comment>
<keyword evidence="3 6" id="KW-0812">Transmembrane</keyword>
<proteinExistence type="inferred from homology"/>
<dbReference type="Pfam" id="PF04011">
    <property type="entry name" value="LemA"/>
    <property type="match status" value="1"/>
</dbReference>
<evidence type="ECO:0000313" key="7">
    <source>
        <dbReference type="EMBL" id="OGM94029.1"/>
    </source>
</evidence>
<comment type="subcellular location">
    <subcellularLocation>
        <location evidence="1">Membrane</location>
        <topology evidence="1">Single-pass membrane protein</topology>
    </subcellularLocation>
</comment>
<comment type="similarity">
    <text evidence="2">Belongs to the LemA family.</text>
</comment>
<dbReference type="InterPro" id="IPR007156">
    <property type="entry name" value="MamQ_LemA"/>
</dbReference>
<evidence type="ECO:0000256" key="1">
    <source>
        <dbReference type="ARBA" id="ARBA00004167"/>
    </source>
</evidence>
<accession>A0A1F8E103</accession>
<feature type="transmembrane region" description="Helical" evidence="6">
    <location>
        <begin position="6"/>
        <end position="27"/>
    </location>
</feature>
<name>A0A1F8E103_9BACT</name>
<dbReference type="InterPro" id="IPR023353">
    <property type="entry name" value="LemA-like_dom_sf"/>
</dbReference>
<dbReference type="AlphaFoldDB" id="A0A1F8E103"/>
<evidence type="ECO:0000256" key="3">
    <source>
        <dbReference type="ARBA" id="ARBA00022692"/>
    </source>
</evidence>
<dbReference type="Proteomes" id="UP000179057">
    <property type="component" value="Unassembled WGS sequence"/>
</dbReference>
<dbReference type="PANTHER" id="PTHR34478">
    <property type="entry name" value="PROTEIN LEMA"/>
    <property type="match status" value="1"/>
</dbReference>